<keyword evidence="3" id="KW-1185">Reference proteome</keyword>
<dbReference type="Proteomes" id="UP001597109">
    <property type="component" value="Unassembled WGS sequence"/>
</dbReference>
<proteinExistence type="predicted"/>
<dbReference type="Gene3D" id="3.40.50.1820">
    <property type="entry name" value="alpha/beta hydrolase"/>
    <property type="match status" value="1"/>
</dbReference>
<dbReference type="InterPro" id="IPR029058">
    <property type="entry name" value="AB_hydrolase_fold"/>
</dbReference>
<keyword evidence="2" id="KW-0378">Hydrolase</keyword>
<evidence type="ECO:0000313" key="3">
    <source>
        <dbReference type="Proteomes" id="UP001597109"/>
    </source>
</evidence>
<reference evidence="3" key="1">
    <citation type="journal article" date="2019" name="Int. J. Syst. Evol. Microbiol.">
        <title>The Global Catalogue of Microorganisms (GCM) 10K type strain sequencing project: providing services to taxonomists for standard genome sequencing and annotation.</title>
        <authorList>
            <consortium name="The Broad Institute Genomics Platform"/>
            <consortium name="The Broad Institute Genome Sequencing Center for Infectious Disease"/>
            <person name="Wu L."/>
            <person name="Ma J."/>
        </authorList>
    </citation>
    <scope>NUCLEOTIDE SEQUENCE [LARGE SCALE GENOMIC DNA]</scope>
    <source>
        <strain evidence="3">CCUG 56756</strain>
    </source>
</reference>
<dbReference type="SUPFAM" id="SSF53474">
    <property type="entry name" value="alpha/beta-Hydrolases"/>
    <property type="match status" value="1"/>
</dbReference>
<sequence length="72" mass="8298">MPYAKIDDSLTLYYQSKGVGMPIVFIHPFVIAHSVFLHQEPLSDKHRTIFFDMAGHSLADLGIICVYWFIVR</sequence>
<keyword evidence="1" id="KW-0812">Transmembrane</keyword>
<keyword evidence="1" id="KW-1133">Transmembrane helix</keyword>
<organism evidence="2 3">
    <name type="scientific">Metaplanococcus flavidus</name>
    <dbReference type="NCBI Taxonomy" id="569883"/>
    <lineage>
        <taxon>Bacteria</taxon>
        <taxon>Bacillati</taxon>
        <taxon>Bacillota</taxon>
        <taxon>Bacilli</taxon>
        <taxon>Bacillales</taxon>
        <taxon>Caryophanaceae</taxon>
        <taxon>Metaplanococcus</taxon>
    </lineage>
</organism>
<evidence type="ECO:0000256" key="1">
    <source>
        <dbReference type="SAM" id="Phobius"/>
    </source>
</evidence>
<gene>
    <name evidence="2" type="ORF">ACFQ1X_01740</name>
</gene>
<dbReference type="RefSeq" id="WP_144840412.1">
    <property type="nucleotide sequence ID" value="NZ_JBHTKI010000003.1"/>
</dbReference>
<dbReference type="GO" id="GO:0016787">
    <property type="term" value="F:hydrolase activity"/>
    <property type="evidence" value="ECO:0007669"/>
    <property type="project" value="UniProtKB-KW"/>
</dbReference>
<comment type="caution">
    <text evidence="2">The sequence shown here is derived from an EMBL/GenBank/DDBJ whole genome shotgun (WGS) entry which is preliminary data.</text>
</comment>
<feature type="transmembrane region" description="Helical" evidence="1">
    <location>
        <begin position="20"/>
        <end position="37"/>
    </location>
</feature>
<evidence type="ECO:0000313" key="2">
    <source>
        <dbReference type="EMBL" id="MFD1030160.1"/>
    </source>
</evidence>
<protein>
    <submittedName>
        <fullName evidence="2">Alpha/beta fold hydrolase</fullName>
    </submittedName>
</protein>
<accession>A0ABW3L759</accession>
<keyword evidence="1" id="KW-0472">Membrane</keyword>
<feature type="transmembrane region" description="Helical" evidence="1">
    <location>
        <begin position="49"/>
        <end position="70"/>
    </location>
</feature>
<dbReference type="EMBL" id="JBHTKI010000003">
    <property type="protein sequence ID" value="MFD1030160.1"/>
    <property type="molecule type" value="Genomic_DNA"/>
</dbReference>
<name>A0ABW3L759_9BACL</name>